<dbReference type="AlphaFoldDB" id="A0A0G4I435"/>
<feature type="compositionally biased region" description="Basic and acidic residues" evidence="1">
    <location>
        <begin position="595"/>
        <end position="605"/>
    </location>
</feature>
<evidence type="ECO:0000256" key="2">
    <source>
        <dbReference type="SAM" id="SignalP"/>
    </source>
</evidence>
<organism evidence="3">
    <name type="scientific">Chromera velia CCMP2878</name>
    <dbReference type="NCBI Taxonomy" id="1169474"/>
    <lineage>
        <taxon>Eukaryota</taxon>
        <taxon>Sar</taxon>
        <taxon>Alveolata</taxon>
        <taxon>Colpodellida</taxon>
        <taxon>Chromeraceae</taxon>
        <taxon>Chromera</taxon>
    </lineage>
</organism>
<dbReference type="EMBL" id="CDMZ01005036">
    <property type="protein sequence ID" value="CEM51743.1"/>
    <property type="molecule type" value="Genomic_DNA"/>
</dbReference>
<feature type="chain" id="PRO_5005192289" evidence="2">
    <location>
        <begin position="21"/>
        <end position="633"/>
    </location>
</feature>
<protein>
    <submittedName>
        <fullName evidence="3">Uncharacterized protein</fullName>
    </submittedName>
</protein>
<evidence type="ECO:0000256" key="1">
    <source>
        <dbReference type="SAM" id="MobiDB-lite"/>
    </source>
</evidence>
<feature type="region of interest" description="Disordered" evidence="1">
    <location>
        <begin position="595"/>
        <end position="633"/>
    </location>
</feature>
<gene>
    <name evidence="3" type="ORF">Cvel_10822</name>
</gene>
<accession>A0A0G4I435</accession>
<name>A0A0G4I435_9ALVE</name>
<sequence>MRLVLFFLLSAAFLAVPVDGLKVHLLLVGRDDLSAASGYSALLEGLQRELEGKGTFEQVVVEKRKGGELTDRLRDIKAEDPNAHVFLLQHGMQAGAVGLQEWIDRERGELKSSPVSGVVLLSSFLQRVRFRPGMRACAEKASIQPKCELKHPLGILPDQARRCETENKIDFPLPVLEIGGELDGIVRLTRVAEDAYVFNEQTERGENKDTSMPSVVLVPGMNHRTLLDQNAVPRQVEQADLEAERDNEEVLQEVARLVRLFTESVTKVAEPPSEADLDFLSSTRTSSESLLRPLFSAFGSETGEGSWWYTDHFDEKGQSPVAAQAQKVLVGTLPSNITQGMSVDWETSSEFRLLSDEDLIPPYYRGKHRADVGVQVDEEKKRIVLKSNVIVQLRYRQLSVWSVGLGLNGKAVLLEEKAALLGGPAKKDALFSDAHDLGDSPVSALEMGVKLASRQFVADKILKATSREEEEAPASLDDGSLCKAVNGEIWTQAEGLLSDEQRQRFKEKGVPVRFGEDVTPKPSWGPFWIWGYMDWEFKKERGEVEASSKVAFYSLDANPYGAGNHYCKLVSPARAVEWILVDGLKMKKENLGLRAEGEGRTEGPHPSHLRGGALKPFETERLGEKRDERMTEM</sequence>
<proteinExistence type="predicted"/>
<keyword evidence="2" id="KW-0732">Signal</keyword>
<evidence type="ECO:0000313" key="3">
    <source>
        <dbReference type="EMBL" id="CEM51743.1"/>
    </source>
</evidence>
<dbReference type="VEuPathDB" id="CryptoDB:Cvel_10822"/>
<feature type="compositionally biased region" description="Basic and acidic residues" evidence="1">
    <location>
        <begin position="617"/>
        <end position="633"/>
    </location>
</feature>
<reference evidence="3" key="1">
    <citation type="submission" date="2014-11" db="EMBL/GenBank/DDBJ databases">
        <authorList>
            <person name="Otto D Thomas"/>
            <person name="Naeem Raeece"/>
        </authorList>
    </citation>
    <scope>NUCLEOTIDE SEQUENCE</scope>
</reference>
<feature type="signal peptide" evidence="2">
    <location>
        <begin position="1"/>
        <end position="20"/>
    </location>
</feature>